<dbReference type="Proteomes" id="UP000186817">
    <property type="component" value="Unassembled WGS sequence"/>
</dbReference>
<name>A0A1Q9EAB2_SYMMI</name>
<evidence type="ECO:0000313" key="3">
    <source>
        <dbReference type="Proteomes" id="UP000186817"/>
    </source>
</evidence>
<feature type="transmembrane region" description="Helical" evidence="1">
    <location>
        <begin position="129"/>
        <end position="153"/>
    </location>
</feature>
<proteinExistence type="predicted"/>
<dbReference type="GO" id="GO:0016020">
    <property type="term" value="C:membrane"/>
    <property type="evidence" value="ECO:0007669"/>
    <property type="project" value="TreeGrafter"/>
</dbReference>
<dbReference type="OMA" id="IHYATRI"/>
<dbReference type="OrthoDB" id="417867at2759"/>
<accession>A0A1Q9EAB2</accession>
<evidence type="ECO:0000313" key="2">
    <source>
        <dbReference type="EMBL" id="OLQ04353.1"/>
    </source>
</evidence>
<dbReference type="InterPro" id="IPR049352">
    <property type="entry name" value="Rost"/>
</dbReference>
<organism evidence="2 3">
    <name type="scientific">Symbiodinium microadriaticum</name>
    <name type="common">Dinoflagellate</name>
    <name type="synonym">Zooxanthella microadriatica</name>
    <dbReference type="NCBI Taxonomy" id="2951"/>
    <lineage>
        <taxon>Eukaryota</taxon>
        <taxon>Sar</taxon>
        <taxon>Alveolata</taxon>
        <taxon>Dinophyceae</taxon>
        <taxon>Suessiales</taxon>
        <taxon>Symbiodiniaceae</taxon>
        <taxon>Symbiodinium</taxon>
    </lineage>
</organism>
<feature type="transmembrane region" description="Helical" evidence="1">
    <location>
        <begin position="159"/>
        <end position="179"/>
    </location>
</feature>
<feature type="transmembrane region" description="Helical" evidence="1">
    <location>
        <begin position="73"/>
        <end position="96"/>
    </location>
</feature>
<keyword evidence="1" id="KW-0812">Transmembrane</keyword>
<keyword evidence="3" id="KW-1185">Reference proteome</keyword>
<sequence>MELLESPQSVVDSPPEIKLFGISSANGRWPEIFGASWLLPDWALLAVRSCVACLFVATLVLDGVTTRDGWRFLIYLTRWSFLLETLYILLAVYVTVQARTASKRQSTGDDGSSFRELYKLPKSVQAMALLWNLTFPICIMVCIAFWTLINPIWDMKMRLGYVMVFEHFLNMLLFFVEFVLNKNIFMLKHGVILYAYALLYTVWTLIHYATRIGVAPAMACGTYPLDECPIYAVLDWHHPWRTLIVILFVTLASLLIQLAVWKCTRVIALALGNFWEWPTISHLRWGAMATGPTSMSLMDPLMKSCHTSSVARRRIPQFWDPPAFKRKGTWWDERWRDGCVPFKSRGPRVHRRRLARNFEGLFPDHDLQKEPHVVVTLEAQGSTAHPWLTELQRVPSEWSRN</sequence>
<dbReference type="Pfam" id="PF21534">
    <property type="entry name" value="Rost"/>
    <property type="match status" value="1"/>
</dbReference>
<feature type="transmembrane region" description="Helical" evidence="1">
    <location>
        <begin position="191"/>
        <end position="209"/>
    </location>
</feature>
<gene>
    <name evidence="2" type="primary">rost</name>
    <name evidence="2" type="ORF">AK812_SmicGene12584</name>
</gene>
<feature type="transmembrane region" description="Helical" evidence="1">
    <location>
        <begin position="42"/>
        <end position="61"/>
    </location>
</feature>
<evidence type="ECO:0000256" key="1">
    <source>
        <dbReference type="SAM" id="Phobius"/>
    </source>
</evidence>
<keyword evidence="1" id="KW-1133">Transmembrane helix</keyword>
<reference evidence="2 3" key="1">
    <citation type="submission" date="2016-02" db="EMBL/GenBank/DDBJ databases">
        <title>Genome analysis of coral dinoflagellate symbionts highlights evolutionary adaptations to a symbiotic lifestyle.</title>
        <authorList>
            <person name="Aranda M."/>
            <person name="Li Y."/>
            <person name="Liew Y.J."/>
            <person name="Baumgarten S."/>
            <person name="Simakov O."/>
            <person name="Wilson M."/>
            <person name="Piel J."/>
            <person name="Ashoor H."/>
            <person name="Bougouffa S."/>
            <person name="Bajic V.B."/>
            <person name="Ryu T."/>
            <person name="Ravasi T."/>
            <person name="Bayer T."/>
            <person name="Micklem G."/>
            <person name="Kim H."/>
            <person name="Bhak J."/>
            <person name="Lajeunesse T.C."/>
            <person name="Voolstra C.R."/>
        </authorList>
    </citation>
    <scope>NUCLEOTIDE SEQUENCE [LARGE SCALE GENOMIC DNA]</scope>
    <source>
        <strain evidence="2 3">CCMP2467</strain>
    </source>
</reference>
<dbReference type="PANTHER" id="PTHR12242">
    <property type="entry name" value="OS02G0130600 PROTEIN-RELATED"/>
    <property type="match status" value="1"/>
</dbReference>
<feature type="transmembrane region" description="Helical" evidence="1">
    <location>
        <begin position="240"/>
        <end position="261"/>
    </location>
</feature>
<dbReference type="EMBL" id="LSRX01000213">
    <property type="protein sequence ID" value="OLQ04353.1"/>
    <property type="molecule type" value="Genomic_DNA"/>
</dbReference>
<comment type="caution">
    <text evidence="2">The sequence shown here is derived from an EMBL/GenBank/DDBJ whole genome shotgun (WGS) entry which is preliminary data.</text>
</comment>
<dbReference type="AlphaFoldDB" id="A0A1Q9EAB2"/>
<protein>
    <submittedName>
        <fullName evidence="2">Protein rolling stone</fullName>
    </submittedName>
</protein>
<keyword evidence="1" id="KW-0472">Membrane</keyword>